<dbReference type="Gene3D" id="3.40.50.300">
    <property type="entry name" value="P-loop containing nucleotide triphosphate hydrolases"/>
    <property type="match status" value="1"/>
</dbReference>
<feature type="transmembrane region" description="Helical" evidence="7">
    <location>
        <begin position="113"/>
        <end position="138"/>
    </location>
</feature>
<keyword evidence="5 7" id="KW-1133">Transmembrane helix</keyword>
<gene>
    <name evidence="10" type="ORF">ISM_08990</name>
</gene>
<dbReference type="Proteomes" id="UP000005954">
    <property type="component" value="Unassembled WGS sequence"/>
</dbReference>
<keyword evidence="11" id="KW-1185">Reference proteome</keyword>
<dbReference type="InterPro" id="IPR003593">
    <property type="entry name" value="AAA+_ATPase"/>
</dbReference>
<reference evidence="10 11" key="1">
    <citation type="submission" date="2005-12" db="EMBL/GenBank/DDBJ databases">
        <authorList>
            <person name="Moran M.A."/>
            <person name="Ferriera S."/>
            <person name="Johnson J."/>
            <person name="Kravitz S."/>
            <person name="Halpern A."/>
            <person name="Remington K."/>
            <person name="Beeson K."/>
            <person name="Tran B."/>
            <person name="Rogers Y.-H."/>
            <person name="Friedman R."/>
            <person name="Venter J.C."/>
        </authorList>
    </citation>
    <scope>NUCLEOTIDE SEQUENCE [LARGE SCALE GENOMIC DNA]</scope>
    <source>
        <strain evidence="11">ATCC BAA-591 / DSM 15170 / ISM</strain>
    </source>
</reference>
<dbReference type="AlphaFoldDB" id="A3SM40"/>
<evidence type="ECO:0000313" key="10">
    <source>
        <dbReference type="EMBL" id="EAP78421.1"/>
    </source>
</evidence>
<keyword evidence="3" id="KW-0547">Nucleotide-binding</keyword>
<dbReference type="PROSITE" id="PS50893">
    <property type="entry name" value="ABC_TRANSPORTER_2"/>
    <property type="match status" value="1"/>
</dbReference>
<dbReference type="SUPFAM" id="SSF90123">
    <property type="entry name" value="ABC transporter transmembrane region"/>
    <property type="match status" value="1"/>
</dbReference>
<dbReference type="PANTHER" id="PTHR24221:SF248">
    <property type="entry name" value="ABC TRANSPORTER TRANSMEMBRANE REGION"/>
    <property type="match status" value="1"/>
</dbReference>
<dbReference type="SMART" id="SM00382">
    <property type="entry name" value="AAA"/>
    <property type="match status" value="1"/>
</dbReference>
<organism evidence="10 11">
    <name type="scientific">Roseovarius nubinhibens (strain ATCC BAA-591 / DSM 15170 / ISM)</name>
    <dbReference type="NCBI Taxonomy" id="89187"/>
    <lineage>
        <taxon>Bacteria</taxon>
        <taxon>Pseudomonadati</taxon>
        <taxon>Pseudomonadota</taxon>
        <taxon>Alphaproteobacteria</taxon>
        <taxon>Rhodobacterales</taxon>
        <taxon>Roseobacteraceae</taxon>
        <taxon>Roseovarius</taxon>
    </lineage>
</organism>
<evidence type="ECO:0000259" key="8">
    <source>
        <dbReference type="PROSITE" id="PS50893"/>
    </source>
</evidence>
<comment type="subcellular location">
    <subcellularLocation>
        <location evidence="1">Cell membrane</location>
        <topology evidence="1">Multi-pass membrane protein</topology>
    </subcellularLocation>
</comment>
<evidence type="ECO:0000256" key="7">
    <source>
        <dbReference type="SAM" id="Phobius"/>
    </source>
</evidence>
<keyword evidence="4" id="KW-0067">ATP-binding</keyword>
<dbReference type="OrthoDB" id="9808328at2"/>
<evidence type="ECO:0000259" key="9">
    <source>
        <dbReference type="PROSITE" id="PS50929"/>
    </source>
</evidence>
<dbReference type="GO" id="GO:0030256">
    <property type="term" value="C:type I protein secretion system complex"/>
    <property type="evidence" value="ECO:0007669"/>
    <property type="project" value="InterPro"/>
</dbReference>
<feature type="transmembrane region" description="Helical" evidence="7">
    <location>
        <begin position="7"/>
        <end position="30"/>
    </location>
</feature>
<evidence type="ECO:0000256" key="5">
    <source>
        <dbReference type="ARBA" id="ARBA00022989"/>
    </source>
</evidence>
<feature type="domain" description="ABC transporter" evidence="8">
    <location>
        <begin position="314"/>
        <end position="550"/>
    </location>
</feature>
<evidence type="ECO:0000256" key="6">
    <source>
        <dbReference type="ARBA" id="ARBA00023136"/>
    </source>
</evidence>
<evidence type="ECO:0000256" key="1">
    <source>
        <dbReference type="ARBA" id="ARBA00004651"/>
    </source>
</evidence>
<name>A3SM40_ROSNI</name>
<dbReference type="GO" id="GO:0034040">
    <property type="term" value="F:ATPase-coupled lipid transmembrane transporter activity"/>
    <property type="evidence" value="ECO:0007669"/>
    <property type="project" value="TreeGrafter"/>
</dbReference>
<dbReference type="RefSeq" id="WP_009813820.1">
    <property type="nucleotide sequence ID" value="NZ_CH724156.1"/>
</dbReference>
<dbReference type="InterPro" id="IPR036640">
    <property type="entry name" value="ABC1_TM_sf"/>
</dbReference>
<evidence type="ECO:0000256" key="2">
    <source>
        <dbReference type="ARBA" id="ARBA00022692"/>
    </source>
</evidence>
<dbReference type="HOGENOM" id="CLU_000604_84_4_5"/>
<dbReference type="eggNOG" id="COG4618">
    <property type="taxonomic scope" value="Bacteria"/>
</dbReference>
<feature type="transmembrane region" description="Helical" evidence="7">
    <location>
        <begin position="42"/>
        <end position="62"/>
    </location>
</feature>
<dbReference type="InterPro" id="IPR039421">
    <property type="entry name" value="Type_1_exporter"/>
</dbReference>
<evidence type="ECO:0000256" key="3">
    <source>
        <dbReference type="ARBA" id="ARBA00022741"/>
    </source>
</evidence>
<dbReference type="GO" id="GO:0005886">
    <property type="term" value="C:plasma membrane"/>
    <property type="evidence" value="ECO:0007669"/>
    <property type="project" value="UniProtKB-SubCell"/>
</dbReference>
<dbReference type="InterPro" id="IPR003439">
    <property type="entry name" value="ABC_transporter-like_ATP-bd"/>
</dbReference>
<protein>
    <submittedName>
        <fullName evidence="10">Type I secretion system ATPase, PrtD</fullName>
    </submittedName>
</protein>
<dbReference type="GO" id="GO:0016887">
    <property type="term" value="F:ATP hydrolysis activity"/>
    <property type="evidence" value="ECO:0007669"/>
    <property type="project" value="InterPro"/>
</dbReference>
<evidence type="ECO:0000256" key="4">
    <source>
        <dbReference type="ARBA" id="ARBA00022840"/>
    </source>
</evidence>
<dbReference type="Pfam" id="PF00005">
    <property type="entry name" value="ABC_tran"/>
    <property type="match status" value="1"/>
</dbReference>
<dbReference type="GO" id="GO:0140359">
    <property type="term" value="F:ABC-type transporter activity"/>
    <property type="evidence" value="ECO:0007669"/>
    <property type="project" value="InterPro"/>
</dbReference>
<dbReference type="InterPro" id="IPR010128">
    <property type="entry name" value="ATPase_T1SS_PrtD-like"/>
</dbReference>
<proteinExistence type="predicted"/>
<dbReference type="GO" id="GO:0030253">
    <property type="term" value="P:protein secretion by the type I secretion system"/>
    <property type="evidence" value="ECO:0007669"/>
    <property type="project" value="InterPro"/>
</dbReference>
<dbReference type="Pfam" id="PF00664">
    <property type="entry name" value="ABC_membrane"/>
    <property type="match status" value="1"/>
</dbReference>
<sequence length="557" mass="58078">MGRILGFVALLGMAVNLLMLTGPIYMLQVYDRVLGSRSEETLVALTLLAGFLFAMMGVFDVLRGRIMTRLGARLDREMSGPVFAGLMRLDRGRGHGAGQAAEALRGLDTVPRFLAAPVCLALFDLPWVPLFLGALWLFHPWLGWLALIGALALTGLSILGHVRTRRRGARAALDQQRAQRLAETAGAAAVTARALGMVEGLGTRWQGLRGQARRHQIAAADIGGGAAAMARVARLGLQSALLGLGAYLVLRAELSPGAMIAASVLMGRALAPVEQVVGQWPMIGEARKGWEALRQVGPPAGADPSPLPRPEPHLQVQQATIRPDAASPPVLRGLSFEVRPGEILGLCGPSGAGKTTLIEALAGVWPPVWGKIRLGGVPLAQYGAGVLGRWCGYLPQRAVFFDGTIAENIARLQRSPDMAAVIAAARLAGAHETILDCAAGYDTVMTAGGAPLSGGQAQQVALARALFGAPGLILLDEPEAHLDAAGRQRLGEMLRDLRAAGRAVVLASHDAEVLGHCDLVLTLEAGLAQSFLPGGSASGASDVARGAGMPVRAEAAP</sequence>
<dbReference type="GO" id="GO:0005524">
    <property type="term" value="F:ATP binding"/>
    <property type="evidence" value="ECO:0007669"/>
    <property type="project" value="UniProtKB-KW"/>
</dbReference>
<dbReference type="InterPro" id="IPR027417">
    <property type="entry name" value="P-loop_NTPase"/>
</dbReference>
<feature type="transmembrane region" description="Helical" evidence="7">
    <location>
        <begin position="144"/>
        <end position="162"/>
    </location>
</feature>
<dbReference type="SUPFAM" id="SSF52540">
    <property type="entry name" value="P-loop containing nucleoside triphosphate hydrolases"/>
    <property type="match status" value="1"/>
</dbReference>
<dbReference type="PROSITE" id="PS50929">
    <property type="entry name" value="ABC_TM1F"/>
    <property type="match status" value="1"/>
</dbReference>
<accession>A3SM40</accession>
<dbReference type="NCBIfam" id="TIGR01842">
    <property type="entry name" value="type_I_sec_PrtD"/>
    <property type="match status" value="1"/>
</dbReference>
<dbReference type="Gene3D" id="1.20.1560.10">
    <property type="entry name" value="ABC transporter type 1, transmembrane domain"/>
    <property type="match status" value="1"/>
</dbReference>
<dbReference type="InterPro" id="IPR011527">
    <property type="entry name" value="ABC1_TM_dom"/>
</dbReference>
<feature type="domain" description="ABC transmembrane type-1" evidence="9">
    <location>
        <begin position="7"/>
        <end position="285"/>
    </location>
</feature>
<dbReference type="PANTHER" id="PTHR24221">
    <property type="entry name" value="ATP-BINDING CASSETTE SUB-FAMILY B"/>
    <property type="match status" value="1"/>
</dbReference>
<keyword evidence="6 7" id="KW-0472">Membrane</keyword>
<evidence type="ECO:0000313" key="11">
    <source>
        <dbReference type="Proteomes" id="UP000005954"/>
    </source>
</evidence>
<keyword evidence="2 7" id="KW-0812">Transmembrane</keyword>
<dbReference type="EMBL" id="AALY01000001">
    <property type="protein sequence ID" value="EAP78421.1"/>
    <property type="molecule type" value="Genomic_DNA"/>
</dbReference>
<comment type="caution">
    <text evidence="10">The sequence shown here is derived from an EMBL/GenBank/DDBJ whole genome shotgun (WGS) entry which is preliminary data.</text>
</comment>
<dbReference type="STRING" id="89187.ISM_08990"/>